<dbReference type="OrthoDB" id="5590282at2759"/>
<feature type="domain" description="Cyclin-like" evidence="6">
    <location>
        <begin position="155"/>
        <end position="239"/>
    </location>
</feature>
<evidence type="ECO:0000259" key="7">
    <source>
        <dbReference type="SMART" id="SM01332"/>
    </source>
</evidence>
<keyword evidence="9" id="KW-1185">Reference proteome</keyword>
<proteinExistence type="inferred from homology"/>
<organism evidence="8 9">
    <name type="scientific">Galdieria partita</name>
    <dbReference type="NCBI Taxonomy" id="83374"/>
    <lineage>
        <taxon>Eukaryota</taxon>
        <taxon>Rhodophyta</taxon>
        <taxon>Bangiophyceae</taxon>
        <taxon>Galdieriales</taxon>
        <taxon>Galdieriaceae</taxon>
        <taxon>Galdieria</taxon>
    </lineage>
</organism>
<dbReference type="EMBL" id="BQMJ01000031">
    <property type="protein sequence ID" value="GJQ12220.1"/>
    <property type="molecule type" value="Genomic_DNA"/>
</dbReference>
<evidence type="ECO:0000313" key="8">
    <source>
        <dbReference type="EMBL" id="GJQ12220.1"/>
    </source>
</evidence>
<dbReference type="CDD" id="cd20504">
    <property type="entry name" value="CYCLIN_CCNA_rpt1"/>
    <property type="match status" value="1"/>
</dbReference>
<dbReference type="SMART" id="SM01332">
    <property type="entry name" value="Cyclin_C"/>
    <property type="match status" value="1"/>
</dbReference>
<dbReference type="Pfam" id="PF02984">
    <property type="entry name" value="Cyclin_C"/>
    <property type="match status" value="1"/>
</dbReference>
<name>A0A9C7UR35_9RHOD</name>
<dbReference type="FunFam" id="1.10.472.10:FF:000001">
    <property type="entry name" value="G2/mitotic-specific cyclin"/>
    <property type="match status" value="1"/>
</dbReference>
<evidence type="ECO:0000256" key="2">
    <source>
        <dbReference type="ARBA" id="ARBA00023127"/>
    </source>
</evidence>
<keyword evidence="1" id="KW-0132">Cell division</keyword>
<dbReference type="GO" id="GO:0051301">
    <property type="term" value="P:cell division"/>
    <property type="evidence" value="ECO:0007669"/>
    <property type="project" value="UniProtKB-KW"/>
</dbReference>
<feature type="domain" description="Cyclin C-terminal" evidence="7">
    <location>
        <begin position="248"/>
        <end position="364"/>
    </location>
</feature>
<dbReference type="InterPro" id="IPR039361">
    <property type="entry name" value="Cyclin"/>
</dbReference>
<dbReference type="AlphaFoldDB" id="A0A9C7UR35"/>
<evidence type="ECO:0008006" key="10">
    <source>
        <dbReference type="Google" id="ProtNLM"/>
    </source>
</evidence>
<keyword evidence="2 4" id="KW-0195">Cyclin</keyword>
<sequence length="370" mass="42144">MFGRHKSSSSLEEEVREGAVHEKRRVLMEIGNSLSSRIYNAFFVKRQKSSTSIVDNTSVKPTMRSSIEDISTAEDLLCCNSPLDLRQENSSQSGSRDQTNKFSDGSYLEGGEYKEDVFRVLLNCEKRCLPEGSYVDDMKTTQPEISPNMRAILMDWLVEVAEEYKLSNETLHLACNYIDRFLSRCSVSKKNLQLLGVVCLLVASKYEEKYPPHVDEFVYITDNTYTKEEVLSMEVLVMKVLKFSFTAASSYQFASIFGSWGNLSEVVKSTSFFLCDLSLVDFSLVKYLPSDIAAAAVCLARLSCNECLWDDMLAELTRKRKEDILPCLLTLRRVWEDCAHSKLQAVRVKYHSPKYHYVSSRTPPTLDTNI</sequence>
<dbReference type="SMART" id="SM00385">
    <property type="entry name" value="CYCLIN"/>
    <property type="match status" value="2"/>
</dbReference>
<gene>
    <name evidence="8" type="ORF">GpartN1_g4011.t1</name>
</gene>
<evidence type="ECO:0000313" key="9">
    <source>
        <dbReference type="Proteomes" id="UP001061958"/>
    </source>
</evidence>
<dbReference type="Pfam" id="PF00134">
    <property type="entry name" value="Cyclin_N"/>
    <property type="match status" value="1"/>
</dbReference>
<feature type="domain" description="Cyclin-like" evidence="6">
    <location>
        <begin position="252"/>
        <end position="333"/>
    </location>
</feature>
<dbReference type="InterPro" id="IPR036915">
    <property type="entry name" value="Cyclin-like_sf"/>
</dbReference>
<evidence type="ECO:0000256" key="4">
    <source>
        <dbReference type="RuleBase" id="RU000383"/>
    </source>
</evidence>
<feature type="compositionally biased region" description="Polar residues" evidence="5">
    <location>
        <begin position="88"/>
        <end position="103"/>
    </location>
</feature>
<dbReference type="CDD" id="cd20505">
    <property type="entry name" value="CYCLIN_CCNA_rpt2"/>
    <property type="match status" value="1"/>
</dbReference>
<comment type="caution">
    <text evidence="8">The sequence shown here is derived from an EMBL/GenBank/DDBJ whole genome shotgun (WGS) entry which is preliminary data.</text>
</comment>
<dbReference type="InterPro" id="IPR013763">
    <property type="entry name" value="Cyclin-like_dom"/>
</dbReference>
<dbReference type="Gene3D" id="1.10.472.10">
    <property type="entry name" value="Cyclin-like"/>
    <property type="match status" value="2"/>
</dbReference>
<dbReference type="InterPro" id="IPR004367">
    <property type="entry name" value="Cyclin_C-dom"/>
</dbReference>
<evidence type="ECO:0000256" key="3">
    <source>
        <dbReference type="ARBA" id="ARBA00023306"/>
    </source>
</evidence>
<protein>
    <recommendedName>
        <fullName evidence="10">Cyclin N-terminal domain-containing protein</fullName>
    </recommendedName>
</protein>
<reference evidence="8" key="1">
    <citation type="journal article" date="2022" name="Proc. Natl. Acad. Sci. U.S.A.">
        <title>Life cycle and functional genomics of the unicellular red alga Galdieria for elucidating algal and plant evolution and industrial use.</title>
        <authorList>
            <person name="Hirooka S."/>
            <person name="Itabashi T."/>
            <person name="Ichinose T.M."/>
            <person name="Onuma R."/>
            <person name="Fujiwara T."/>
            <person name="Yamashita S."/>
            <person name="Jong L.W."/>
            <person name="Tomita R."/>
            <person name="Iwane A.H."/>
            <person name="Miyagishima S.Y."/>
        </authorList>
    </citation>
    <scope>NUCLEOTIDE SEQUENCE</scope>
    <source>
        <strain evidence="8">NBRC 102759</strain>
    </source>
</reference>
<feature type="region of interest" description="Disordered" evidence="5">
    <location>
        <begin position="86"/>
        <end position="107"/>
    </location>
</feature>
<comment type="similarity">
    <text evidence="4">Belongs to the cyclin family.</text>
</comment>
<dbReference type="InterPro" id="IPR006671">
    <property type="entry name" value="Cyclin_N"/>
</dbReference>
<evidence type="ECO:0000256" key="5">
    <source>
        <dbReference type="SAM" id="MobiDB-lite"/>
    </source>
</evidence>
<dbReference type="PANTHER" id="PTHR10177">
    <property type="entry name" value="CYCLINS"/>
    <property type="match status" value="1"/>
</dbReference>
<reference evidence="8" key="2">
    <citation type="submission" date="2022-01" db="EMBL/GenBank/DDBJ databases">
        <authorList>
            <person name="Hirooka S."/>
            <person name="Miyagishima S.Y."/>
        </authorList>
    </citation>
    <scope>NUCLEOTIDE SEQUENCE</scope>
    <source>
        <strain evidence="8">NBRC 102759</strain>
    </source>
</reference>
<accession>A0A9C7UR35</accession>
<dbReference type="Proteomes" id="UP001061958">
    <property type="component" value="Unassembled WGS sequence"/>
</dbReference>
<keyword evidence="3" id="KW-0131">Cell cycle</keyword>
<evidence type="ECO:0000256" key="1">
    <source>
        <dbReference type="ARBA" id="ARBA00022618"/>
    </source>
</evidence>
<dbReference type="SUPFAM" id="SSF47954">
    <property type="entry name" value="Cyclin-like"/>
    <property type="match status" value="2"/>
</dbReference>
<evidence type="ECO:0000259" key="6">
    <source>
        <dbReference type="SMART" id="SM00385"/>
    </source>
</evidence>